<protein>
    <submittedName>
        <fullName evidence="3">FAD-dependent oxidoreductase</fullName>
    </submittedName>
</protein>
<dbReference type="OrthoDB" id="7421214at2"/>
<dbReference type="Gene3D" id="3.50.50.60">
    <property type="entry name" value="FAD/NAD(P)-binding domain"/>
    <property type="match status" value="1"/>
</dbReference>
<evidence type="ECO:0000313" key="3">
    <source>
        <dbReference type="EMBL" id="MZR21716.1"/>
    </source>
</evidence>
<dbReference type="InterPro" id="IPR036188">
    <property type="entry name" value="FAD/NAD-bd_sf"/>
</dbReference>
<evidence type="ECO:0000259" key="2">
    <source>
        <dbReference type="Pfam" id="PF01266"/>
    </source>
</evidence>
<dbReference type="Gene3D" id="3.30.9.10">
    <property type="entry name" value="D-Amino Acid Oxidase, subunit A, domain 2"/>
    <property type="match status" value="1"/>
</dbReference>
<dbReference type="InterPro" id="IPR006076">
    <property type="entry name" value="FAD-dep_OxRdtase"/>
</dbReference>
<name>A0A845MEH9_9PROT</name>
<organism evidence="3 4">
    <name type="scientific">Sneathiella chungangensis</name>
    <dbReference type="NCBI Taxonomy" id="1418234"/>
    <lineage>
        <taxon>Bacteria</taxon>
        <taxon>Pseudomonadati</taxon>
        <taxon>Pseudomonadota</taxon>
        <taxon>Alphaproteobacteria</taxon>
        <taxon>Sneathiellales</taxon>
        <taxon>Sneathiellaceae</taxon>
        <taxon>Sneathiella</taxon>
    </lineage>
</organism>
<dbReference type="GO" id="GO:0005737">
    <property type="term" value="C:cytoplasm"/>
    <property type="evidence" value="ECO:0007669"/>
    <property type="project" value="TreeGrafter"/>
</dbReference>
<dbReference type="PANTHER" id="PTHR13847">
    <property type="entry name" value="SARCOSINE DEHYDROGENASE-RELATED"/>
    <property type="match status" value="1"/>
</dbReference>
<gene>
    <name evidence="3" type="ORF">GQF03_05185</name>
</gene>
<proteinExistence type="predicted"/>
<dbReference type="GO" id="GO:0016491">
    <property type="term" value="F:oxidoreductase activity"/>
    <property type="evidence" value="ECO:0007669"/>
    <property type="project" value="UniProtKB-KW"/>
</dbReference>
<dbReference type="Proteomes" id="UP000445696">
    <property type="component" value="Unassembled WGS sequence"/>
</dbReference>
<dbReference type="Pfam" id="PF01266">
    <property type="entry name" value="DAO"/>
    <property type="match status" value="1"/>
</dbReference>
<evidence type="ECO:0000256" key="1">
    <source>
        <dbReference type="ARBA" id="ARBA00023002"/>
    </source>
</evidence>
<comment type="caution">
    <text evidence="3">The sequence shown here is derived from an EMBL/GenBank/DDBJ whole genome shotgun (WGS) entry which is preliminary data.</text>
</comment>
<dbReference type="PANTHER" id="PTHR13847:SF287">
    <property type="entry name" value="FAD-DEPENDENT OXIDOREDUCTASE DOMAIN-CONTAINING PROTEIN 1"/>
    <property type="match status" value="1"/>
</dbReference>
<dbReference type="SUPFAM" id="SSF51905">
    <property type="entry name" value="FAD/NAD(P)-binding domain"/>
    <property type="match status" value="1"/>
</dbReference>
<accession>A0A845MEH9</accession>
<keyword evidence="1" id="KW-0560">Oxidoreductase</keyword>
<evidence type="ECO:0000313" key="4">
    <source>
        <dbReference type="Proteomes" id="UP000445696"/>
    </source>
</evidence>
<keyword evidence="4" id="KW-1185">Reference proteome</keyword>
<feature type="domain" description="FAD dependent oxidoreductase" evidence="2">
    <location>
        <begin position="15"/>
        <end position="356"/>
    </location>
</feature>
<dbReference type="EMBL" id="WTVA01000002">
    <property type="protein sequence ID" value="MZR21716.1"/>
    <property type="molecule type" value="Genomic_DNA"/>
</dbReference>
<dbReference type="AlphaFoldDB" id="A0A845MEH9"/>
<sequence length="388" mass="41641">MGSGGKVTERKLYNVAVIGAGIAGASAAAELSDDTAVLLLEMENHPGYHSTGRSAAMFVDTYGPAPVRALTRASSSFFDNPPPGFADVPLLTDRGVIMIARRDQLGSLDQLMVDLSDTGKLDLLTAAEIEARLPLLRKGYAAAGFANDRVRDIDVHALHQGYLRMFRSNGGDIKSASEVQALERVADHWLITTKTGVYEAETVINAAGAWADRIGALAGTASIGLIPKRRTAMIIATPDDVRTDEWPMVIDIDELFYLKPDAGKLLISPADETAATPSDVQPDEIDIAICVDRIERAFDLSIRRIENKWAGLRSFVADKCPVCGFDQEVPGFFWLAGQGGYGIQTAPALAKAAAHLVRRRAVPPEILEEGVSLADLAPGRDSLTVKPH</sequence>
<reference evidence="3 4" key="1">
    <citation type="journal article" date="2014" name="Int. J. Syst. Evol. Microbiol.">
        <title>Sneathiella chungangensis sp. nov., isolated from a marine sand, and emended description of the genus Sneathiella.</title>
        <authorList>
            <person name="Siamphan C."/>
            <person name="Kim H."/>
            <person name="Lee J.S."/>
            <person name="Kim W."/>
        </authorList>
    </citation>
    <scope>NUCLEOTIDE SEQUENCE [LARGE SCALE GENOMIC DNA]</scope>
    <source>
        <strain evidence="3 4">KCTC 32476</strain>
    </source>
</reference>